<reference evidence="2 3" key="1">
    <citation type="journal article" date="2021" name="Commun. Biol.">
        <title>The genome of Shorea leprosula (Dipterocarpaceae) highlights the ecological relevance of drought in aseasonal tropical rainforests.</title>
        <authorList>
            <person name="Ng K.K.S."/>
            <person name="Kobayashi M.J."/>
            <person name="Fawcett J.A."/>
            <person name="Hatakeyama M."/>
            <person name="Paape T."/>
            <person name="Ng C.H."/>
            <person name="Ang C.C."/>
            <person name="Tnah L.H."/>
            <person name="Lee C.T."/>
            <person name="Nishiyama T."/>
            <person name="Sese J."/>
            <person name="O'Brien M.J."/>
            <person name="Copetti D."/>
            <person name="Mohd Noor M.I."/>
            <person name="Ong R.C."/>
            <person name="Putra M."/>
            <person name="Sireger I.Z."/>
            <person name="Indrioko S."/>
            <person name="Kosugi Y."/>
            <person name="Izuno A."/>
            <person name="Isagi Y."/>
            <person name="Lee S.L."/>
            <person name="Shimizu K.K."/>
        </authorList>
    </citation>
    <scope>NUCLEOTIDE SEQUENCE [LARGE SCALE GENOMIC DNA]</scope>
    <source>
        <strain evidence="2">214</strain>
    </source>
</reference>
<dbReference type="EMBL" id="BPVZ01000020">
    <property type="protein sequence ID" value="GKV03787.1"/>
    <property type="molecule type" value="Genomic_DNA"/>
</dbReference>
<sequence length="136" mass="15426">MKKQNVDNPPSSLGSSTHPGTKQIGMGGEELNQVKTEVSRSKLLRKKQRNLETEKILKKMKKIIKKSMVEKLVLMRAEASSLRVEMVEMEAAGEQKEEKVKFEKEKRDGAFAEVLLMSITELALLKVLFPPKEEND</sequence>
<comment type="caution">
    <text evidence="2">The sequence shown here is derived from an EMBL/GenBank/DDBJ whole genome shotgun (WGS) entry which is preliminary data.</text>
</comment>
<evidence type="ECO:0000313" key="2">
    <source>
        <dbReference type="EMBL" id="GKV03787.1"/>
    </source>
</evidence>
<feature type="compositionally biased region" description="Polar residues" evidence="1">
    <location>
        <begin position="1"/>
        <end position="20"/>
    </location>
</feature>
<organism evidence="2 3">
    <name type="scientific">Rubroshorea leprosula</name>
    <dbReference type="NCBI Taxonomy" id="152421"/>
    <lineage>
        <taxon>Eukaryota</taxon>
        <taxon>Viridiplantae</taxon>
        <taxon>Streptophyta</taxon>
        <taxon>Embryophyta</taxon>
        <taxon>Tracheophyta</taxon>
        <taxon>Spermatophyta</taxon>
        <taxon>Magnoliopsida</taxon>
        <taxon>eudicotyledons</taxon>
        <taxon>Gunneridae</taxon>
        <taxon>Pentapetalae</taxon>
        <taxon>rosids</taxon>
        <taxon>malvids</taxon>
        <taxon>Malvales</taxon>
        <taxon>Dipterocarpaceae</taxon>
        <taxon>Rubroshorea</taxon>
    </lineage>
</organism>
<evidence type="ECO:0000256" key="1">
    <source>
        <dbReference type="SAM" id="MobiDB-lite"/>
    </source>
</evidence>
<name>A0AAV5IPI9_9ROSI</name>
<dbReference type="AlphaFoldDB" id="A0AAV5IPI9"/>
<protein>
    <submittedName>
        <fullName evidence="2">Uncharacterized protein</fullName>
    </submittedName>
</protein>
<dbReference type="Proteomes" id="UP001054252">
    <property type="component" value="Unassembled WGS sequence"/>
</dbReference>
<keyword evidence="3" id="KW-1185">Reference proteome</keyword>
<evidence type="ECO:0000313" key="3">
    <source>
        <dbReference type="Proteomes" id="UP001054252"/>
    </source>
</evidence>
<gene>
    <name evidence="2" type="ORF">SLEP1_g16033</name>
</gene>
<accession>A0AAV5IPI9</accession>
<proteinExistence type="predicted"/>
<feature type="region of interest" description="Disordered" evidence="1">
    <location>
        <begin position="1"/>
        <end position="42"/>
    </location>
</feature>